<feature type="transmembrane region" description="Helical" evidence="7">
    <location>
        <begin position="7"/>
        <end position="25"/>
    </location>
</feature>
<evidence type="ECO:0000313" key="8">
    <source>
        <dbReference type="EMBL" id="RJE82575.1"/>
    </source>
</evidence>
<accession>A0A418SNR4</accession>
<dbReference type="AlphaFoldDB" id="A0A418SNR4"/>
<evidence type="ECO:0000313" key="9">
    <source>
        <dbReference type="Proteomes" id="UP000284202"/>
    </source>
</evidence>
<dbReference type="InterPro" id="IPR051907">
    <property type="entry name" value="DoxX-like_oxidoreductase"/>
</dbReference>
<evidence type="ECO:0000256" key="3">
    <source>
        <dbReference type="ARBA" id="ARBA00022475"/>
    </source>
</evidence>
<keyword evidence="9" id="KW-1185">Reference proteome</keyword>
<proteinExistence type="inferred from homology"/>
<feature type="transmembrane region" description="Helical" evidence="7">
    <location>
        <begin position="100"/>
        <end position="121"/>
    </location>
</feature>
<evidence type="ECO:0000256" key="6">
    <source>
        <dbReference type="ARBA" id="ARBA00023136"/>
    </source>
</evidence>
<dbReference type="GO" id="GO:0005886">
    <property type="term" value="C:plasma membrane"/>
    <property type="evidence" value="ECO:0007669"/>
    <property type="project" value="UniProtKB-SubCell"/>
</dbReference>
<comment type="subcellular location">
    <subcellularLocation>
        <location evidence="1">Cell membrane</location>
        <topology evidence="1">Multi-pass membrane protein</topology>
    </subcellularLocation>
</comment>
<dbReference type="InterPro" id="IPR032808">
    <property type="entry name" value="DoxX"/>
</dbReference>
<comment type="caution">
    <text evidence="8">The sequence shown here is derived from an EMBL/GenBank/DDBJ whole genome shotgun (WGS) entry which is preliminary data.</text>
</comment>
<dbReference type="Pfam" id="PF07681">
    <property type="entry name" value="DoxX"/>
    <property type="match status" value="1"/>
</dbReference>
<evidence type="ECO:0000256" key="5">
    <source>
        <dbReference type="ARBA" id="ARBA00022989"/>
    </source>
</evidence>
<reference evidence="9" key="1">
    <citation type="submission" date="2018-09" db="EMBL/GenBank/DDBJ databases">
        <title>Acidovorax cavernicola nov. sp. isolated from Gruta de las Maravillas (Aracena, Spain).</title>
        <authorList>
            <person name="Jurado V."/>
            <person name="Gutierrez-Patricio S."/>
            <person name="Gonzalez-Pimentel J.L."/>
            <person name="Miller A.Z."/>
            <person name="Laiz L."/>
            <person name="Saiz-Jimenez C."/>
        </authorList>
    </citation>
    <scope>NUCLEOTIDE SEQUENCE [LARGE SCALE GENOMIC DNA]</scope>
    <source>
        <strain evidence="9">1011MAR3C25</strain>
    </source>
</reference>
<dbReference type="Proteomes" id="UP000284202">
    <property type="component" value="Unassembled WGS sequence"/>
</dbReference>
<keyword evidence="6 7" id="KW-0472">Membrane</keyword>
<keyword evidence="5 7" id="KW-1133">Transmembrane helix</keyword>
<sequence>MIGTLNGLQPYAIGLLRIVTGLLYFEHGTQKLFNFPVPGPGSLSSLSMASAILEVVGGALVIIGFFTRPVAFILSGHMAFAYWMAHAPRSLYPVDNGGDAAIMSCFAFLLLVTTGAGAFPLDGYKRWPCLTSSCLAVFQHLDQRKQAEHECKNIDDAAGRHCSRVTAEFALQLADCRRNLPFLPAKAERIIAAFPNHLGNLFQRFPKCINGRACPTRPAAQRNQKLADLLGNGEGGLIQSRQIAFLILIALPRRVAVFSKTPRFIDERIEV</sequence>
<dbReference type="OrthoDB" id="9808524at2"/>
<evidence type="ECO:0000256" key="1">
    <source>
        <dbReference type="ARBA" id="ARBA00004651"/>
    </source>
</evidence>
<organism evidence="8 9">
    <name type="scientific">Paracoccus onubensis</name>
    <dbReference type="NCBI Taxonomy" id="1675788"/>
    <lineage>
        <taxon>Bacteria</taxon>
        <taxon>Pseudomonadati</taxon>
        <taxon>Pseudomonadota</taxon>
        <taxon>Alphaproteobacteria</taxon>
        <taxon>Rhodobacterales</taxon>
        <taxon>Paracoccaceae</taxon>
        <taxon>Paracoccus</taxon>
    </lineage>
</organism>
<evidence type="ECO:0000256" key="7">
    <source>
        <dbReference type="SAM" id="Phobius"/>
    </source>
</evidence>
<feature type="transmembrane region" description="Helical" evidence="7">
    <location>
        <begin position="45"/>
        <end position="63"/>
    </location>
</feature>
<dbReference type="PANTHER" id="PTHR33452:SF4">
    <property type="entry name" value="BLL4328 PROTEIN"/>
    <property type="match status" value="1"/>
</dbReference>
<comment type="similarity">
    <text evidence="2">Belongs to the DoxX family.</text>
</comment>
<evidence type="ECO:0000256" key="4">
    <source>
        <dbReference type="ARBA" id="ARBA00022692"/>
    </source>
</evidence>
<gene>
    <name evidence="8" type="ORF">D3P04_19635</name>
</gene>
<feature type="transmembrane region" description="Helical" evidence="7">
    <location>
        <begin position="70"/>
        <end position="88"/>
    </location>
</feature>
<protein>
    <submittedName>
        <fullName evidence="8">DoxX family protein</fullName>
    </submittedName>
</protein>
<keyword evidence="4 7" id="KW-0812">Transmembrane</keyword>
<evidence type="ECO:0000256" key="2">
    <source>
        <dbReference type="ARBA" id="ARBA00006679"/>
    </source>
</evidence>
<keyword evidence="3" id="KW-1003">Cell membrane</keyword>
<name>A0A418SNR4_9RHOB</name>
<dbReference type="PANTHER" id="PTHR33452">
    <property type="entry name" value="OXIDOREDUCTASE CATD-RELATED"/>
    <property type="match status" value="1"/>
</dbReference>
<dbReference type="EMBL" id="QZCG01000015">
    <property type="protein sequence ID" value="RJE82575.1"/>
    <property type="molecule type" value="Genomic_DNA"/>
</dbReference>